<feature type="compositionally biased region" description="Acidic residues" evidence="1">
    <location>
        <begin position="212"/>
        <end position="225"/>
    </location>
</feature>
<evidence type="ECO:0000259" key="2">
    <source>
        <dbReference type="SMART" id="SM00717"/>
    </source>
</evidence>
<dbReference type="InterPro" id="IPR039467">
    <property type="entry name" value="TFIIIB_B''_Myb"/>
</dbReference>
<name>A0A8J6B1C6_9EUKA</name>
<proteinExistence type="predicted"/>
<keyword evidence="4" id="KW-1185">Reference proteome</keyword>
<dbReference type="OrthoDB" id="272624at2759"/>
<dbReference type="SUPFAM" id="SSF46689">
    <property type="entry name" value="Homeodomain-like"/>
    <property type="match status" value="1"/>
</dbReference>
<gene>
    <name evidence="3" type="ORF">J8273_2076</name>
</gene>
<dbReference type="PANTHER" id="PTHR22929">
    <property type="entry name" value="RNA POLYMERASE III TRANSCRIPTION INITIATION FACTOR B"/>
    <property type="match status" value="1"/>
</dbReference>
<accession>A0A8J6B1C6</accession>
<dbReference type="Pfam" id="PF15963">
    <property type="entry name" value="Myb_DNA-bind_7"/>
    <property type="match status" value="1"/>
</dbReference>
<reference evidence="3" key="1">
    <citation type="submission" date="2021-05" db="EMBL/GenBank/DDBJ databases">
        <title>A free-living protist that lacks canonical eukaryotic 1 DNA replication and segregation systems.</title>
        <authorList>
            <person name="Salas-Leiva D.E."/>
            <person name="Tromer E.C."/>
            <person name="Curtis B.A."/>
            <person name="Jerlstrom-Hultqvist J."/>
            <person name="Kolisko M."/>
            <person name="Yi Z."/>
            <person name="Salas-Leiva J.S."/>
            <person name="Gallot-Lavallee L."/>
            <person name="Kops G.J.P.L."/>
            <person name="Archibald J.M."/>
            <person name="Simpson A.G.B."/>
            <person name="Roger A.J."/>
        </authorList>
    </citation>
    <scope>NUCLEOTIDE SEQUENCE</scope>
    <source>
        <strain evidence="3">BICM</strain>
    </source>
</reference>
<dbReference type="GO" id="GO:0070898">
    <property type="term" value="P:RNA polymerase III preinitiation complex assembly"/>
    <property type="evidence" value="ECO:0007669"/>
    <property type="project" value="TreeGrafter"/>
</dbReference>
<evidence type="ECO:0000256" key="1">
    <source>
        <dbReference type="SAM" id="MobiDB-lite"/>
    </source>
</evidence>
<evidence type="ECO:0000313" key="3">
    <source>
        <dbReference type="EMBL" id="KAG9396345.1"/>
    </source>
</evidence>
<dbReference type="CDD" id="cd00167">
    <property type="entry name" value="SANT"/>
    <property type="match status" value="1"/>
</dbReference>
<dbReference type="Proteomes" id="UP000717585">
    <property type="component" value="Unassembled WGS sequence"/>
</dbReference>
<evidence type="ECO:0000313" key="4">
    <source>
        <dbReference type="Proteomes" id="UP000717585"/>
    </source>
</evidence>
<organism evidence="3 4">
    <name type="scientific">Carpediemonas membranifera</name>
    <dbReference type="NCBI Taxonomy" id="201153"/>
    <lineage>
        <taxon>Eukaryota</taxon>
        <taxon>Metamonada</taxon>
        <taxon>Carpediemonas-like organisms</taxon>
        <taxon>Carpediemonas</taxon>
    </lineage>
</organism>
<dbReference type="SMART" id="SM00717">
    <property type="entry name" value="SANT"/>
    <property type="match status" value="1"/>
</dbReference>
<dbReference type="AlphaFoldDB" id="A0A8J6B1C6"/>
<feature type="region of interest" description="Disordered" evidence="1">
    <location>
        <begin position="203"/>
        <end position="225"/>
    </location>
</feature>
<dbReference type="PANTHER" id="PTHR22929:SF0">
    <property type="entry name" value="TRANSCRIPTION FACTOR TFIIIB COMPONENT B'' HOMOLOG"/>
    <property type="match status" value="1"/>
</dbReference>
<dbReference type="GO" id="GO:0001156">
    <property type="term" value="F:TFIIIC-class transcription factor complex binding"/>
    <property type="evidence" value="ECO:0007669"/>
    <property type="project" value="TreeGrafter"/>
</dbReference>
<dbReference type="InterPro" id="IPR009057">
    <property type="entry name" value="Homeodomain-like_sf"/>
</dbReference>
<protein>
    <submittedName>
        <fullName evidence="3">Transcription factor</fullName>
    </submittedName>
</protein>
<dbReference type="Gene3D" id="1.20.58.1880">
    <property type="match status" value="1"/>
</dbReference>
<sequence>MNRSRGTAVSLANLLDSRIADIIAAKPFGKTLEESLRECGQWRDPETIEGEEGQPGDQVYERNVAGSSVQVGDKGLNARSFTSWTQSRRWSKNETKLFYKGVQCFGTDFDGLASVFPNRSRLEVKRKFTRERKKPSCVSLETFLSYQDMHRDPTSVPEFADAWEELQEQARSTQNMTAEEILAADEAERAALAAQRSRASNAAADLDGALMSEEEEEEEGDFFGY</sequence>
<dbReference type="EMBL" id="JAHDYR010000006">
    <property type="protein sequence ID" value="KAG9396345.1"/>
    <property type="molecule type" value="Genomic_DNA"/>
</dbReference>
<dbReference type="GO" id="GO:0000126">
    <property type="term" value="C:transcription factor TFIIIB complex"/>
    <property type="evidence" value="ECO:0007669"/>
    <property type="project" value="TreeGrafter"/>
</dbReference>
<feature type="domain" description="Myb-like" evidence="2">
    <location>
        <begin position="86"/>
        <end position="134"/>
    </location>
</feature>
<comment type="caution">
    <text evidence="3">The sequence shown here is derived from an EMBL/GenBank/DDBJ whole genome shotgun (WGS) entry which is preliminary data.</text>
</comment>
<dbReference type="InterPro" id="IPR001005">
    <property type="entry name" value="SANT/Myb"/>
</dbReference>